<protein>
    <submittedName>
        <fullName evidence="2">Uncharacterized protein</fullName>
    </submittedName>
</protein>
<dbReference type="AlphaFoldDB" id="A0A8S3F330"/>
<dbReference type="EMBL" id="CAJOBH010177797">
    <property type="protein sequence ID" value="CAF4930277.1"/>
    <property type="molecule type" value="Genomic_DNA"/>
</dbReference>
<feature type="non-terminal residue" evidence="2">
    <location>
        <position position="38"/>
    </location>
</feature>
<accession>A0A8S3F330</accession>
<organism evidence="2 3">
    <name type="scientific">Rotaria magnacalcarata</name>
    <dbReference type="NCBI Taxonomy" id="392030"/>
    <lineage>
        <taxon>Eukaryota</taxon>
        <taxon>Metazoa</taxon>
        <taxon>Spiralia</taxon>
        <taxon>Gnathifera</taxon>
        <taxon>Rotifera</taxon>
        <taxon>Eurotatoria</taxon>
        <taxon>Bdelloidea</taxon>
        <taxon>Philodinida</taxon>
        <taxon>Philodinidae</taxon>
        <taxon>Rotaria</taxon>
    </lineage>
</organism>
<reference evidence="2" key="1">
    <citation type="submission" date="2021-02" db="EMBL/GenBank/DDBJ databases">
        <authorList>
            <person name="Nowell W R."/>
        </authorList>
    </citation>
    <scope>NUCLEOTIDE SEQUENCE</scope>
</reference>
<dbReference type="EMBL" id="CAJOBJ010254608">
    <property type="protein sequence ID" value="CAF5100547.1"/>
    <property type="molecule type" value="Genomic_DNA"/>
</dbReference>
<dbReference type="Proteomes" id="UP000681720">
    <property type="component" value="Unassembled WGS sequence"/>
</dbReference>
<sequence length="38" mass="4343">MYRGPHSAAPINGDSDAASRIFSMLRVFRLLRTLRPLR</sequence>
<evidence type="ECO:0000313" key="3">
    <source>
        <dbReference type="Proteomes" id="UP000681720"/>
    </source>
</evidence>
<gene>
    <name evidence="1" type="ORF">BYL167_LOCUS53296</name>
    <name evidence="2" type="ORF">GIL414_LOCUS62707</name>
</gene>
<name>A0A8S3F330_9BILA</name>
<comment type="caution">
    <text evidence="2">The sequence shown here is derived from an EMBL/GenBank/DDBJ whole genome shotgun (WGS) entry which is preliminary data.</text>
</comment>
<evidence type="ECO:0000313" key="1">
    <source>
        <dbReference type="EMBL" id="CAF4930277.1"/>
    </source>
</evidence>
<proteinExistence type="predicted"/>
<dbReference type="Proteomes" id="UP000681967">
    <property type="component" value="Unassembled WGS sequence"/>
</dbReference>
<evidence type="ECO:0000313" key="2">
    <source>
        <dbReference type="EMBL" id="CAF5100547.1"/>
    </source>
</evidence>